<dbReference type="InterPro" id="IPR007560">
    <property type="entry name" value="Restrct_endonuc_IV_Mrr"/>
</dbReference>
<gene>
    <name evidence="3" type="ORF">DI563_10765</name>
</gene>
<evidence type="ECO:0000256" key="1">
    <source>
        <dbReference type="SAM" id="MobiDB-lite"/>
    </source>
</evidence>
<keyword evidence="3" id="KW-0378">Hydrolase</keyword>
<dbReference type="SUPFAM" id="SSF52980">
    <property type="entry name" value="Restriction endonuclease-like"/>
    <property type="match status" value="1"/>
</dbReference>
<proteinExistence type="predicted"/>
<keyword evidence="3" id="KW-0255">Endonuclease</keyword>
<dbReference type="GO" id="GO:0009307">
    <property type="term" value="P:DNA restriction-modification system"/>
    <property type="evidence" value="ECO:0007669"/>
    <property type="project" value="InterPro"/>
</dbReference>
<evidence type="ECO:0000313" key="3">
    <source>
        <dbReference type="EMBL" id="PZQ75009.1"/>
    </source>
</evidence>
<dbReference type="EMBL" id="QFPP01000104">
    <property type="protein sequence ID" value="PZQ75009.1"/>
    <property type="molecule type" value="Genomic_DNA"/>
</dbReference>
<sequence>MGWRDVISAVLDATAAAPAQQASRTTSANNKAAVPASDAKASVARPRPVRPAPPEPERHAPERAWSAAVFDHIEWRRFEAVCEALFAQSGMRSESQSHGADGGVDIWLYSQHSDKPVIVQCKHWKKRVVGVKELREFYGVLKSHDLTYGTFATSSTFSSEAFAFAKSNRINALDRERLLGLIEGRTAQQRRVLLDTAYEGEYWKPTCVKCGMKMALRAGRDGGPFWGCSNYGRTKCRGSMRVA</sequence>
<dbReference type="GO" id="GO:0003677">
    <property type="term" value="F:DNA binding"/>
    <property type="evidence" value="ECO:0007669"/>
    <property type="project" value="InterPro"/>
</dbReference>
<comment type="caution">
    <text evidence="3">The sequence shown here is derived from an EMBL/GenBank/DDBJ whole genome shotgun (WGS) entry which is preliminary data.</text>
</comment>
<organism evidence="3 4">
    <name type="scientific">Variovorax paradoxus</name>
    <dbReference type="NCBI Taxonomy" id="34073"/>
    <lineage>
        <taxon>Bacteria</taxon>
        <taxon>Pseudomonadati</taxon>
        <taxon>Pseudomonadota</taxon>
        <taxon>Betaproteobacteria</taxon>
        <taxon>Burkholderiales</taxon>
        <taxon>Comamonadaceae</taxon>
        <taxon>Variovorax</taxon>
    </lineage>
</organism>
<protein>
    <submittedName>
        <fullName evidence="3">Restriction endonuclease</fullName>
    </submittedName>
</protein>
<dbReference type="PANTHER" id="PTHR30015">
    <property type="entry name" value="MRR RESTRICTION SYSTEM PROTEIN"/>
    <property type="match status" value="1"/>
</dbReference>
<dbReference type="InterPro" id="IPR052906">
    <property type="entry name" value="Type_IV_Methyl-Rstrct_Enzyme"/>
</dbReference>
<evidence type="ECO:0000313" key="4">
    <source>
        <dbReference type="Proteomes" id="UP000249135"/>
    </source>
</evidence>
<name>A0A2W5QEU3_VARPD</name>
<feature type="region of interest" description="Disordered" evidence="1">
    <location>
        <begin position="15"/>
        <end position="61"/>
    </location>
</feature>
<dbReference type="InterPro" id="IPR011335">
    <property type="entry name" value="Restrct_endonuc-II-like"/>
</dbReference>
<keyword evidence="3" id="KW-0540">Nuclease</keyword>
<evidence type="ECO:0000259" key="2">
    <source>
        <dbReference type="Pfam" id="PF04471"/>
    </source>
</evidence>
<dbReference type="Gene3D" id="3.30.65.10">
    <property type="entry name" value="Bacterial Topoisomerase I, domain 1"/>
    <property type="match status" value="1"/>
</dbReference>
<dbReference type="PANTHER" id="PTHR30015:SF7">
    <property type="entry name" value="TYPE IV METHYL-DIRECTED RESTRICTION ENZYME ECOKMRR"/>
    <property type="match status" value="1"/>
</dbReference>
<dbReference type="GO" id="GO:0015666">
    <property type="term" value="F:restriction endodeoxyribonuclease activity"/>
    <property type="evidence" value="ECO:0007669"/>
    <property type="project" value="TreeGrafter"/>
</dbReference>
<dbReference type="Gene3D" id="3.40.1350.10">
    <property type="match status" value="1"/>
</dbReference>
<dbReference type="InterPro" id="IPR011856">
    <property type="entry name" value="tRNA_endonuc-like_dom_sf"/>
</dbReference>
<dbReference type="AlphaFoldDB" id="A0A2W5QEU3"/>
<dbReference type="Pfam" id="PF04471">
    <property type="entry name" value="Mrr_cat"/>
    <property type="match status" value="1"/>
</dbReference>
<accession>A0A2W5QEU3</accession>
<reference evidence="3 4" key="1">
    <citation type="submission" date="2017-08" db="EMBL/GenBank/DDBJ databases">
        <title>Infants hospitalized years apart are colonized by the same room-sourced microbial strains.</title>
        <authorList>
            <person name="Brooks B."/>
            <person name="Olm M.R."/>
            <person name="Firek B.A."/>
            <person name="Baker R."/>
            <person name="Thomas B.C."/>
            <person name="Morowitz M.J."/>
            <person name="Banfield J.F."/>
        </authorList>
    </citation>
    <scope>NUCLEOTIDE SEQUENCE [LARGE SCALE GENOMIC DNA]</scope>
    <source>
        <strain evidence="3">S2_005_003_R2_41</strain>
    </source>
</reference>
<feature type="domain" description="Restriction endonuclease type IV Mrr" evidence="2">
    <location>
        <begin position="71"/>
        <end position="181"/>
    </location>
</feature>
<feature type="compositionally biased region" description="Low complexity" evidence="1">
    <location>
        <begin position="15"/>
        <end position="28"/>
    </location>
</feature>
<dbReference type="Proteomes" id="UP000249135">
    <property type="component" value="Unassembled WGS sequence"/>
</dbReference>